<gene>
    <name evidence="1" type="ORF">TCAL_16044</name>
</gene>
<proteinExistence type="predicted"/>
<organism evidence="1 2">
    <name type="scientific">Tigriopus californicus</name>
    <name type="common">Marine copepod</name>
    <dbReference type="NCBI Taxonomy" id="6832"/>
    <lineage>
        <taxon>Eukaryota</taxon>
        <taxon>Metazoa</taxon>
        <taxon>Ecdysozoa</taxon>
        <taxon>Arthropoda</taxon>
        <taxon>Crustacea</taxon>
        <taxon>Multicrustacea</taxon>
        <taxon>Hexanauplia</taxon>
        <taxon>Copepoda</taxon>
        <taxon>Harpacticoida</taxon>
        <taxon>Harpacticidae</taxon>
        <taxon>Tigriopus</taxon>
    </lineage>
</organism>
<evidence type="ECO:0000313" key="1">
    <source>
        <dbReference type="EMBL" id="TRY79328.1"/>
    </source>
</evidence>
<sequence>MPVPPLLQVPLPWFFFVIKLRNAGSSVSTTLQQIPQHHFINNNFRFCFIFKFNNGRFLVGLELHIANFKHLFDQHITRFCFIFKFNNGRFLVGLELHIANFKHLFDQHITRFNFC</sequence>
<keyword evidence="2" id="KW-1185">Reference proteome</keyword>
<dbReference type="Proteomes" id="UP000318571">
    <property type="component" value="Chromosome 6"/>
</dbReference>
<dbReference type="AlphaFoldDB" id="A0A553PNS0"/>
<protein>
    <submittedName>
        <fullName evidence="1">Uncharacterized protein</fullName>
    </submittedName>
</protein>
<dbReference type="EMBL" id="VCGU01000002">
    <property type="protein sequence ID" value="TRY79328.1"/>
    <property type="molecule type" value="Genomic_DNA"/>
</dbReference>
<name>A0A553PNS0_TIGCA</name>
<comment type="caution">
    <text evidence="1">The sequence shown here is derived from an EMBL/GenBank/DDBJ whole genome shotgun (WGS) entry which is preliminary data.</text>
</comment>
<evidence type="ECO:0000313" key="2">
    <source>
        <dbReference type="Proteomes" id="UP000318571"/>
    </source>
</evidence>
<reference evidence="1 2" key="1">
    <citation type="journal article" date="2018" name="Nat. Ecol. Evol.">
        <title>Genomic signatures of mitonuclear coevolution across populations of Tigriopus californicus.</title>
        <authorList>
            <person name="Barreto F.S."/>
            <person name="Watson E.T."/>
            <person name="Lima T.G."/>
            <person name="Willett C.S."/>
            <person name="Edmands S."/>
            <person name="Li W."/>
            <person name="Burton R.S."/>
        </authorList>
    </citation>
    <scope>NUCLEOTIDE SEQUENCE [LARGE SCALE GENOMIC DNA]</scope>
    <source>
        <strain evidence="1 2">San Diego</strain>
    </source>
</reference>
<accession>A0A553PNS0</accession>